<dbReference type="EMBL" id="PDLO01000003">
    <property type="protein sequence ID" value="PHK98881.1"/>
    <property type="molecule type" value="Genomic_DNA"/>
</dbReference>
<name>A0A2G0CFY4_9BACT</name>
<reference evidence="2 3" key="1">
    <citation type="submission" date="2017-10" db="EMBL/GenBank/DDBJ databases">
        <title>The draft genome sequence of Lewinella marina KCTC 32374.</title>
        <authorList>
            <person name="Wang K."/>
        </authorList>
    </citation>
    <scope>NUCLEOTIDE SEQUENCE [LARGE SCALE GENOMIC DNA]</scope>
    <source>
        <strain evidence="2 3">MKG-38</strain>
    </source>
</reference>
<dbReference type="Proteomes" id="UP000226437">
    <property type="component" value="Unassembled WGS sequence"/>
</dbReference>
<evidence type="ECO:0000313" key="2">
    <source>
        <dbReference type="EMBL" id="PHK98881.1"/>
    </source>
</evidence>
<evidence type="ECO:0000256" key="1">
    <source>
        <dbReference type="SAM" id="Phobius"/>
    </source>
</evidence>
<keyword evidence="3" id="KW-1185">Reference proteome</keyword>
<evidence type="ECO:0000313" key="3">
    <source>
        <dbReference type="Proteomes" id="UP000226437"/>
    </source>
</evidence>
<comment type="caution">
    <text evidence="2">The sequence shown here is derived from an EMBL/GenBank/DDBJ whole genome shotgun (WGS) entry which is preliminary data.</text>
</comment>
<dbReference type="AlphaFoldDB" id="A0A2G0CFY4"/>
<keyword evidence="1" id="KW-0812">Transmembrane</keyword>
<feature type="transmembrane region" description="Helical" evidence="1">
    <location>
        <begin position="97"/>
        <end position="121"/>
    </location>
</feature>
<accession>A0A2G0CFY4</accession>
<feature type="transmembrane region" description="Helical" evidence="1">
    <location>
        <begin position="169"/>
        <end position="185"/>
    </location>
</feature>
<proteinExistence type="predicted"/>
<feature type="transmembrane region" description="Helical" evidence="1">
    <location>
        <begin position="133"/>
        <end position="149"/>
    </location>
</feature>
<sequence>MVACLLFLLASVWVHWSLPTSYSLLFRDVGAEVEMPVSHGLFSQLGIILWSLGIGSLMLVLFTAPYDYRWSRGFVCYSMVVTLTLALDDAFRIHETLFAEVLGVGEGLAFAIYFLLITGYFTIYPRHILHSPWPLMVIALGLFAVSMGIDQTPGLANYVGYDEMFLLEDGSKLAGIIFWTLYQYLMGRNWLRRPVDDYLGTVPHQHHYETQQRARTQRQFTHHHD</sequence>
<feature type="transmembrane region" description="Helical" evidence="1">
    <location>
        <begin position="41"/>
        <end position="62"/>
    </location>
</feature>
<organism evidence="2 3">
    <name type="scientific">Neolewinella marina</name>
    <dbReference type="NCBI Taxonomy" id="438751"/>
    <lineage>
        <taxon>Bacteria</taxon>
        <taxon>Pseudomonadati</taxon>
        <taxon>Bacteroidota</taxon>
        <taxon>Saprospiria</taxon>
        <taxon>Saprospirales</taxon>
        <taxon>Lewinellaceae</taxon>
        <taxon>Neolewinella</taxon>
    </lineage>
</organism>
<keyword evidence="1" id="KW-0472">Membrane</keyword>
<protein>
    <submittedName>
        <fullName evidence="2">Uncharacterized protein</fullName>
    </submittedName>
</protein>
<keyword evidence="1" id="KW-1133">Transmembrane helix</keyword>
<gene>
    <name evidence="2" type="ORF">CGL56_10495</name>
</gene>
<feature type="transmembrane region" description="Helical" evidence="1">
    <location>
        <begin position="74"/>
        <end position="91"/>
    </location>
</feature>